<organism evidence="2 3">
    <name type="scientific">Candidatus Avimonoglobus intestinipullorum</name>
    <dbReference type="NCBI Taxonomy" id="2840699"/>
    <lineage>
        <taxon>Bacteria</taxon>
        <taxon>Bacillati</taxon>
        <taxon>Bacillota</taxon>
        <taxon>Clostridia</taxon>
        <taxon>Eubacteriales</taxon>
        <taxon>Candidatus Avimonoglobus</taxon>
    </lineage>
</organism>
<proteinExistence type="predicted"/>
<sequence>MNLHIRAYTGQDLPEMAAIWNAVVEAADAFPQSEPLPETEAAAFFAGQSYTGVAEDASGAIVGLYILHPNNVGRCGHIANASFAVDAARRGEHIGEALVRDCLAQGKRLGFRILQFNAVVAANTAAIRLYEKLGFHKIGTVKDGFMKKDGAYTDIILFYKEL</sequence>
<dbReference type="InterPro" id="IPR000182">
    <property type="entry name" value="GNAT_dom"/>
</dbReference>
<evidence type="ECO:0000313" key="3">
    <source>
        <dbReference type="Proteomes" id="UP000824111"/>
    </source>
</evidence>
<evidence type="ECO:0000259" key="1">
    <source>
        <dbReference type="PROSITE" id="PS51186"/>
    </source>
</evidence>
<dbReference type="SUPFAM" id="SSF55729">
    <property type="entry name" value="Acyl-CoA N-acyltransferases (Nat)"/>
    <property type="match status" value="1"/>
</dbReference>
<dbReference type="EMBL" id="DVND01000019">
    <property type="protein sequence ID" value="HIU47892.1"/>
    <property type="molecule type" value="Genomic_DNA"/>
</dbReference>
<evidence type="ECO:0000313" key="2">
    <source>
        <dbReference type="EMBL" id="HIU47892.1"/>
    </source>
</evidence>
<reference evidence="2" key="1">
    <citation type="submission" date="2020-10" db="EMBL/GenBank/DDBJ databases">
        <authorList>
            <person name="Gilroy R."/>
        </authorList>
    </citation>
    <scope>NUCLEOTIDE SEQUENCE</scope>
    <source>
        <strain evidence="2">ChiSjej4B22-9803</strain>
    </source>
</reference>
<dbReference type="Pfam" id="PF00583">
    <property type="entry name" value="Acetyltransf_1"/>
    <property type="match status" value="1"/>
</dbReference>
<dbReference type="Gene3D" id="3.40.630.30">
    <property type="match status" value="1"/>
</dbReference>
<gene>
    <name evidence="2" type="ORF">IAB04_00855</name>
</gene>
<reference evidence="2" key="2">
    <citation type="journal article" date="2021" name="PeerJ">
        <title>Extensive microbial diversity within the chicken gut microbiome revealed by metagenomics and culture.</title>
        <authorList>
            <person name="Gilroy R."/>
            <person name="Ravi A."/>
            <person name="Getino M."/>
            <person name="Pursley I."/>
            <person name="Horton D.L."/>
            <person name="Alikhan N.F."/>
            <person name="Baker D."/>
            <person name="Gharbi K."/>
            <person name="Hall N."/>
            <person name="Watson M."/>
            <person name="Adriaenssens E.M."/>
            <person name="Foster-Nyarko E."/>
            <person name="Jarju S."/>
            <person name="Secka A."/>
            <person name="Antonio M."/>
            <person name="Oren A."/>
            <person name="Chaudhuri R.R."/>
            <person name="La Ragione R."/>
            <person name="Hildebrand F."/>
            <person name="Pallen M.J."/>
        </authorList>
    </citation>
    <scope>NUCLEOTIDE SEQUENCE</scope>
    <source>
        <strain evidence="2">ChiSjej4B22-9803</strain>
    </source>
</reference>
<dbReference type="PROSITE" id="PS51186">
    <property type="entry name" value="GNAT"/>
    <property type="match status" value="1"/>
</dbReference>
<dbReference type="GO" id="GO:0016747">
    <property type="term" value="F:acyltransferase activity, transferring groups other than amino-acyl groups"/>
    <property type="evidence" value="ECO:0007669"/>
    <property type="project" value="InterPro"/>
</dbReference>
<dbReference type="InterPro" id="IPR052742">
    <property type="entry name" value="Mito_N-acetyltransferase"/>
</dbReference>
<accession>A0A9D1LTV6</accession>
<dbReference type="AlphaFoldDB" id="A0A9D1LTV6"/>
<dbReference type="PANTHER" id="PTHR43138">
    <property type="entry name" value="ACETYLTRANSFERASE, GNAT FAMILY"/>
    <property type="match status" value="1"/>
</dbReference>
<name>A0A9D1LTV6_9FIRM</name>
<dbReference type="CDD" id="cd04301">
    <property type="entry name" value="NAT_SF"/>
    <property type="match status" value="1"/>
</dbReference>
<protein>
    <submittedName>
        <fullName evidence="2">GNAT family N-acetyltransferase</fullName>
    </submittedName>
</protein>
<dbReference type="InterPro" id="IPR016181">
    <property type="entry name" value="Acyl_CoA_acyltransferase"/>
</dbReference>
<dbReference type="Proteomes" id="UP000824111">
    <property type="component" value="Unassembled WGS sequence"/>
</dbReference>
<comment type="caution">
    <text evidence="2">The sequence shown here is derived from an EMBL/GenBank/DDBJ whole genome shotgun (WGS) entry which is preliminary data.</text>
</comment>
<dbReference type="PANTHER" id="PTHR43138:SF1">
    <property type="entry name" value="N-ACETYLTRANSFERASE ACA1"/>
    <property type="match status" value="1"/>
</dbReference>
<feature type="domain" description="N-acetyltransferase" evidence="1">
    <location>
        <begin position="3"/>
        <end position="159"/>
    </location>
</feature>